<gene>
    <name evidence="6" type="ORF">AXK60_21795</name>
    <name evidence="5" type="ORF">AXK61_23550</name>
</gene>
<comment type="caution">
    <text evidence="6">The sequence shown here is derived from an EMBL/GenBank/DDBJ whole genome shotgun (WGS) entry which is preliminary data.</text>
</comment>
<dbReference type="GO" id="GO:0003700">
    <property type="term" value="F:DNA-binding transcription factor activity"/>
    <property type="evidence" value="ECO:0007669"/>
    <property type="project" value="TreeGrafter"/>
</dbReference>
<reference evidence="7" key="1">
    <citation type="submission" date="2016-02" db="EMBL/GenBank/DDBJ databases">
        <authorList>
            <person name="Wen L."/>
            <person name="He K."/>
            <person name="Yang H."/>
        </authorList>
    </citation>
    <scope>NUCLEOTIDE SEQUENCE [LARGE SCALE GENOMIC DNA]</scope>
    <source>
        <strain evidence="7">JCM 15929</strain>
    </source>
</reference>
<feature type="domain" description="HTH tetR-type" evidence="4">
    <location>
        <begin position="220"/>
        <end position="280"/>
    </location>
</feature>
<dbReference type="InterPro" id="IPR009057">
    <property type="entry name" value="Homeodomain-like_sf"/>
</dbReference>
<dbReference type="EMBL" id="LSRE01000021">
    <property type="protein sequence ID" value="KXO96152.1"/>
    <property type="molecule type" value="Genomic_DNA"/>
</dbReference>
<evidence type="ECO:0000313" key="8">
    <source>
        <dbReference type="Proteomes" id="UP000070409"/>
    </source>
</evidence>
<dbReference type="PRINTS" id="PR00455">
    <property type="entry name" value="HTHTETR"/>
</dbReference>
<reference evidence="6" key="3">
    <citation type="submission" date="2016-02" db="EMBL/GenBank/DDBJ databases">
        <authorList>
            <person name="Teng J.L."/>
            <person name="Yang Y."/>
            <person name="Huang Y."/>
            <person name="Guo F."/>
            <person name="Wei W."/>
            <person name="Chen J.H."/>
            <person name="Wong S.Y."/>
            <person name="Lau S.K."/>
            <person name="Woo P.C."/>
        </authorList>
    </citation>
    <scope>NUCLEOTIDE SEQUENCE</scope>
    <source>
        <strain evidence="6">JCM 15929</strain>
    </source>
</reference>
<feature type="region of interest" description="Disordered" evidence="3">
    <location>
        <begin position="1"/>
        <end position="22"/>
    </location>
</feature>
<protein>
    <recommendedName>
        <fullName evidence="4">HTH tetR-type domain-containing protein</fullName>
    </recommendedName>
</protein>
<dbReference type="Proteomes" id="UP000070258">
    <property type="component" value="Unassembled WGS sequence"/>
</dbReference>
<accession>A0A138AUJ3</accession>
<feature type="domain" description="HTH tetR-type" evidence="4">
    <location>
        <begin position="18"/>
        <end position="78"/>
    </location>
</feature>
<dbReference type="PANTHER" id="PTHR30055">
    <property type="entry name" value="HTH-TYPE TRANSCRIPTIONAL REGULATOR RUTR"/>
    <property type="match status" value="1"/>
</dbReference>
<dbReference type="PANTHER" id="PTHR30055:SF181">
    <property type="entry name" value="BLR6905 PROTEIN"/>
    <property type="match status" value="1"/>
</dbReference>
<dbReference type="EMBL" id="LSRF01000007">
    <property type="protein sequence ID" value="KXP14121.1"/>
    <property type="molecule type" value="Genomic_DNA"/>
</dbReference>
<dbReference type="RefSeq" id="WP_068570202.1">
    <property type="nucleotide sequence ID" value="NZ_LSRE01000021.1"/>
</dbReference>
<keyword evidence="8" id="KW-1185">Reference proteome</keyword>
<evidence type="ECO:0000256" key="2">
    <source>
        <dbReference type="PROSITE-ProRule" id="PRU00335"/>
    </source>
</evidence>
<evidence type="ECO:0000259" key="4">
    <source>
        <dbReference type="PROSITE" id="PS50977"/>
    </source>
</evidence>
<evidence type="ECO:0000313" key="6">
    <source>
        <dbReference type="EMBL" id="KXP14121.1"/>
    </source>
</evidence>
<evidence type="ECO:0000256" key="1">
    <source>
        <dbReference type="ARBA" id="ARBA00023125"/>
    </source>
</evidence>
<dbReference type="Proteomes" id="UP000070409">
    <property type="component" value="Unassembled WGS sequence"/>
</dbReference>
<dbReference type="InterPro" id="IPR001647">
    <property type="entry name" value="HTH_TetR"/>
</dbReference>
<evidence type="ECO:0000313" key="5">
    <source>
        <dbReference type="EMBL" id="KXO96152.1"/>
    </source>
</evidence>
<dbReference type="Gene3D" id="1.10.357.10">
    <property type="entry name" value="Tetracycline Repressor, domain 2"/>
    <property type="match status" value="2"/>
</dbReference>
<sequence length="402" mass="43639">MRSKEEWQVTQAKRKRPKDRREQIARVAAEDFSRRGYHGVGIEQIAASLDISGPAVYRHFPNKYALLEHAITSASDALTTAVADAAEKTAAEPPEVRVEAILDAALGVSFERRNTGGLFRWEQRLLERDDRARIRHQLTGMVETFADAAEAGLPGAARRDVELRCVGAISVTGSVTAHRTVLAQKRAEAVLAAAGRAVLALPDPPAPYRLAPPPEPEPDAGRQGQVLDEAIGQIFEHGFHNVSMGQIGRAAGIVPSGMYRYFPNKAGILVSALERAADATAHVIDEVSAANPEPPERLAALAEAYVQLSFRTSRLMTVYFREIGNVPDADRSRLASLQRANIAAFADAVVAVRPELSAAEATFLVHAAFAVVFDVGRTRRFDQDPAFQAEVYAMVCAVLFEV</sequence>
<dbReference type="InterPro" id="IPR050109">
    <property type="entry name" value="HTH-type_TetR-like_transc_reg"/>
</dbReference>
<evidence type="ECO:0000313" key="7">
    <source>
        <dbReference type="Proteomes" id="UP000070258"/>
    </source>
</evidence>
<name>A0A138AUJ3_9ACTN</name>
<dbReference type="AlphaFoldDB" id="A0A138AUJ3"/>
<dbReference type="Gene3D" id="1.10.10.60">
    <property type="entry name" value="Homeodomain-like"/>
    <property type="match status" value="2"/>
</dbReference>
<reference evidence="5 8" key="2">
    <citation type="submission" date="2016-02" db="EMBL/GenBank/DDBJ databases">
        <authorList>
            <person name="Teng J.L."/>
            <person name="Tang Y."/>
            <person name="Huang Y."/>
            <person name="Guo F."/>
            <person name="Wei W."/>
            <person name="Chen J.H."/>
            <person name="Wong S.Y."/>
            <person name="Lau S.K."/>
            <person name="Woo P.C."/>
        </authorList>
    </citation>
    <scope>NUCLEOTIDE SEQUENCE [LARGE SCALE GENOMIC DNA]</scope>
    <source>
        <strain evidence="5 8">JCM 13375</strain>
    </source>
</reference>
<dbReference type="GO" id="GO:0000976">
    <property type="term" value="F:transcription cis-regulatory region binding"/>
    <property type="evidence" value="ECO:0007669"/>
    <property type="project" value="TreeGrafter"/>
</dbReference>
<dbReference type="SUPFAM" id="SSF46689">
    <property type="entry name" value="Homeodomain-like"/>
    <property type="match status" value="2"/>
</dbReference>
<dbReference type="PROSITE" id="PS50977">
    <property type="entry name" value="HTH_TETR_2"/>
    <property type="match status" value="2"/>
</dbReference>
<evidence type="ECO:0000256" key="3">
    <source>
        <dbReference type="SAM" id="MobiDB-lite"/>
    </source>
</evidence>
<feature type="DNA-binding region" description="H-T-H motif" evidence="2">
    <location>
        <begin position="243"/>
        <end position="262"/>
    </location>
</feature>
<feature type="DNA-binding region" description="H-T-H motif" evidence="2">
    <location>
        <begin position="41"/>
        <end position="60"/>
    </location>
</feature>
<dbReference type="Pfam" id="PF00440">
    <property type="entry name" value="TetR_N"/>
    <property type="match status" value="2"/>
</dbReference>
<proteinExistence type="predicted"/>
<dbReference type="STRING" id="239498.AXK60_21795"/>
<organism evidence="6 7">
    <name type="scientific">Tsukamurella pseudospumae</name>
    <dbReference type="NCBI Taxonomy" id="239498"/>
    <lineage>
        <taxon>Bacteria</taxon>
        <taxon>Bacillati</taxon>
        <taxon>Actinomycetota</taxon>
        <taxon>Actinomycetes</taxon>
        <taxon>Mycobacteriales</taxon>
        <taxon>Tsukamurellaceae</taxon>
        <taxon>Tsukamurella</taxon>
    </lineage>
</organism>
<keyword evidence="1 2" id="KW-0238">DNA-binding</keyword>